<protein>
    <submittedName>
        <fullName evidence="1">Uncharacterized protein</fullName>
    </submittedName>
</protein>
<dbReference type="AlphaFoldDB" id="A0A381ZM70"/>
<dbReference type="EMBL" id="UINC01021711">
    <property type="protein sequence ID" value="SVA89837.1"/>
    <property type="molecule type" value="Genomic_DNA"/>
</dbReference>
<sequence length="172" mass="19360">VLIKEDPEIDLESIGKTISSTSTVFLTSKGDVMYAAPKIKEVIINPDGSEREQREPVEVEANVHEEFPIIWSGKKMPLTEAIKKFVFRKTIQLNHVDGLTYDFLYNMAKELSEAGNMMLVGGGEKGLDPLIFQANGKPYRAFLAGRIKGESYQLFLHLSDMELKIPEAKDRK</sequence>
<organism evidence="1">
    <name type="scientific">marine metagenome</name>
    <dbReference type="NCBI Taxonomy" id="408172"/>
    <lineage>
        <taxon>unclassified sequences</taxon>
        <taxon>metagenomes</taxon>
        <taxon>ecological metagenomes</taxon>
    </lineage>
</organism>
<feature type="non-terminal residue" evidence="1">
    <location>
        <position position="1"/>
    </location>
</feature>
<accession>A0A381ZM70</accession>
<reference evidence="1" key="1">
    <citation type="submission" date="2018-05" db="EMBL/GenBank/DDBJ databases">
        <authorList>
            <person name="Lanie J.A."/>
            <person name="Ng W.-L."/>
            <person name="Kazmierczak K.M."/>
            <person name="Andrzejewski T.M."/>
            <person name="Davidsen T.M."/>
            <person name="Wayne K.J."/>
            <person name="Tettelin H."/>
            <person name="Glass J.I."/>
            <person name="Rusch D."/>
            <person name="Podicherti R."/>
            <person name="Tsui H.-C.T."/>
            <person name="Winkler M.E."/>
        </authorList>
    </citation>
    <scope>NUCLEOTIDE SEQUENCE</scope>
</reference>
<name>A0A381ZM70_9ZZZZ</name>
<evidence type="ECO:0000313" key="1">
    <source>
        <dbReference type="EMBL" id="SVA89837.1"/>
    </source>
</evidence>
<proteinExistence type="predicted"/>
<gene>
    <name evidence="1" type="ORF">METZ01_LOCUS142691</name>
</gene>